<dbReference type="Proteomes" id="UP000566819">
    <property type="component" value="Unassembled WGS sequence"/>
</dbReference>
<sequence length="269" mass="31026">MATIREVDKIPSMEPRPREMQVLCLGLSRTSTMTMYTALKKLGYKPYHMIEPSKPGNKKYRHINCWVEALQNKIYGDGKLYGPKDFDKILQEYSAVTDMPCVNFSEQLVAAFPNAKVVLTQRDPASWVKSCEASFYTILSWRIWRFLRWLEPDGLGATYQCLQLALTDWTFPRPWTDREALAAYMPKHVAHVRSLLPPENLLEFHPRDGWEPLCKFLGKKVPNEPFPFVNKGNTTVQLTALAITIKLIRKSFPYILAIGVGVIAWKWMK</sequence>
<dbReference type="InterPro" id="IPR027417">
    <property type="entry name" value="P-loop_NTPase"/>
</dbReference>
<evidence type="ECO:0000313" key="2">
    <source>
        <dbReference type="Proteomes" id="UP000566819"/>
    </source>
</evidence>
<dbReference type="EMBL" id="JAAMPI010000429">
    <property type="protein sequence ID" value="KAF4631589.1"/>
    <property type="molecule type" value="Genomic_DNA"/>
</dbReference>
<protein>
    <recommendedName>
        <fullName evidence="3">NAD dependent epimerase/dehydratase</fullName>
    </recommendedName>
</protein>
<gene>
    <name evidence="1" type="ORF">G7Y89_g6541</name>
</gene>
<reference evidence="1 2" key="1">
    <citation type="submission" date="2020-03" db="EMBL/GenBank/DDBJ databases">
        <title>Draft Genome Sequence of Cudoniella acicularis.</title>
        <authorList>
            <person name="Buettner E."/>
            <person name="Kellner H."/>
        </authorList>
    </citation>
    <scope>NUCLEOTIDE SEQUENCE [LARGE SCALE GENOMIC DNA]</scope>
    <source>
        <strain evidence="1 2">DSM 108380</strain>
    </source>
</reference>
<dbReference type="PANTHER" id="PTHR36978:SF4">
    <property type="entry name" value="P-LOOP CONTAINING NUCLEOSIDE TRIPHOSPHATE HYDROLASE PROTEIN"/>
    <property type="match status" value="1"/>
</dbReference>
<accession>A0A8H4W5E4</accession>
<dbReference type="InterPro" id="IPR040632">
    <property type="entry name" value="Sulfotransfer_4"/>
</dbReference>
<dbReference type="SUPFAM" id="SSF52540">
    <property type="entry name" value="P-loop containing nucleoside triphosphate hydrolases"/>
    <property type="match status" value="1"/>
</dbReference>
<dbReference type="Gene3D" id="3.40.50.300">
    <property type="entry name" value="P-loop containing nucleotide triphosphate hydrolases"/>
    <property type="match status" value="1"/>
</dbReference>
<dbReference type="AlphaFoldDB" id="A0A8H4W5E4"/>
<comment type="caution">
    <text evidence="1">The sequence shown here is derived from an EMBL/GenBank/DDBJ whole genome shotgun (WGS) entry which is preliminary data.</text>
</comment>
<dbReference type="OrthoDB" id="408152at2759"/>
<evidence type="ECO:0008006" key="3">
    <source>
        <dbReference type="Google" id="ProtNLM"/>
    </source>
</evidence>
<keyword evidence="2" id="KW-1185">Reference proteome</keyword>
<dbReference type="Pfam" id="PF17784">
    <property type="entry name" value="Sulfotransfer_4"/>
    <property type="match status" value="1"/>
</dbReference>
<name>A0A8H4W5E4_9HELO</name>
<proteinExistence type="predicted"/>
<organism evidence="1 2">
    <name type="scientific">Cudoniella acicularis</name>
    <dbReference type="NCBI Taxonomy" id="354080"/>
    <lineage>
        <taxon>Eukaryota</taxon>
        <taxon>Fungi</taxon>
        <taxon>Dikarya</taxon>
        <taxon>Ascomycota</taxon>
        <taxon>Pezizomycotina</taxon>
        <taxon>Leotiomycetes</taxon>
        <taxon>Helotiales</taxon>
        <taxon>Tricladiaceae</taxon>
        <taxon>Cudoniella</taxon>
    </lineage>
</organism>
<evidence type="ECO:0000313" key="1">
    <source>
        <dbReference type="EMBL" id="KAF4631589.1"/>
    </source>
</evidence>
<dbReference type="PANTHER" id="PTHR36978">
    <property type="entry name" value="P-LOOP CONTAINING NUCLEOTIDE TRIPHOSPHATE HYDROLASE"/>
    <property type="match status" value="1"/>
</dbReference>